<dbReference type="Proteomes" id="UP001378188">
    <property type="component" value="Unassembled WGS sequence"/>
</dbReference>
<dbReference type="InterPro" id="IPR050469">
    <property type="entry name" value="Diguanylate_Cyclase"/>
</dbReference>
<dbReference type="SMART" id="SM00267">
    <property type="entry name" value="GGDEF"/>
    <property type="match status" value="1"/>
</dbReference>
<name>A0AAW9RVH8_9HYPH</name>
<evidence type="ECO:0000256" key="4">
    <source>
        <dbReference type="SAM" id="Phobius"/>
    </source>
</evidence>
<dbReference type="PANTHER" id="PTHR45138">
    <property type="entry name" value="REGULATORY COMPONENTS OF SENSORY TRANSDUCTION SYSTEM"/>
    <property type="match status" value="1"/>
</dbReference>
<feature type="domain" description="GGDEF" evidence="5">
    <location>
        <begin position="287"/>
        <end position="418"/>
    </location>
</feature>
<keyword evidence="4" id="KW-0812">Transmembrane</keyword>
<evidence type="ECO:0000313" key="6">
    <source>
        <dbReference type="EMBL" id="MEJ8573399.1"/>
    </source>
</evidence>
<dbReference type="GO" id="GO:1902201">
    <property type="term" value="P:negative regulation of bacterial-type flagellum-dependent cell motility"/>
    <property type="evidence" value="ECO:0007669"/>
    <property type="project" value="TreeGrafter"/>
</dbReference>
<dbReference type="Gene3D" id="3.30.70.270">
    <property type="match status" value="1"/>
</dbReference>
<evidence type="ECO:0000256" key="3">
    <source>
        <dbReference type="SAM" id="MobiDB-lite"/>
    </source>
</evidence>
<dbReference type="EMBL" id="JAZHOF010000007">
    <property type="protein sequence ID" value="MEJ8573399.1"/>
    <property type="molecule type" value="Genomic_DNA"/>
</dbReference>
<keyword evidence="7" id="KW-1185">Reference proteome</keyword>
<feature type="transmembrane region" description="Helical" evidence="4">
    <location>
        <begin position="200"/>
        <end position="221"/>
    </location>
</feature>
<gene>
    <name evidence="6" type="ORF">V3328_18060</name>
</gene>
<feature type="transmembrane region" description="Helical" evidence="4">
    <location>
        <begin position="135"/>
        <end position="154"/>
    </location>
</feature>
<dbReference type="InterPro" id="IPR029787">
    <property type="entry name" value="Nucleotide_cyclase"/>
</dbReference>
<comment type="catalytic activity">
    <reaction evidence="2">
        <text>2 GTP = 3',3'-c-di-GMP + 2 diphosphate</text>
        <dbReference type="Rhea" id="RHEA:24898"/>
        <dbReference type="ChEBI" id="CHEBI:33019"/>
        <dbReference type="ChEBI" id="CHEBI:37565"/>
        <dbReference type="ChEBI" id="CHEBI:58805"/>
        <dbReference type="EC" id="2.7.7.65"/>
    </reaction>
</comment>
<keyword evidence="6" id="KW-0548">Nucleotidyltransferase</keyword>
<dbReference type="FunFam" id="3.30.70.270:FF:000001">
    <property type="entry name" value="Diguanylate cyclase domain protein"/>
    <property type="match status" value="1"/>
</dbReference>
<feature type="transmembrane region" description="Helical" evidence="4">
    <location>
        <begin position="166"/>
        <end position="188"/>
    </location>
</feature>
<evidence type="ECO:0000256" key="1">
    <source>
        <dbReference type="ARBA" id="ARBA00012528"/>
    </source>
</evidence>
<dbReference type="PROSITE" id="PS50887">
    <property type="entry name" value="GGDEF"/>
    <property type="match status" value="1"/>
</dbReference>
<keyword evidence="4" id="KW-0472">Membrane</keyword>
<keyword evidence="4" id="KW-1133">Transmembrane helix</keyword>
<accession>A0AAW9RVH8</accession>
<dbReference type="RefSeq" id="WP_340331090.1">
    <property type="nucleotide sequence ID" value="NZ_JAZHOF010000007.1"/>
</dbReference>
<evidence type="ECO:0000313" key="7">
    <source>
        <dbReference type="Proteomes" id="UP001378188"/>
    </source>
</evidence>
<feature type="region of interest" description="Disordered" evidence="3">
    <location>
        <begin position="411"/>
        <end position="431"/>
    </location>
</feature>
<dbReference type="GO" id="GO:0052621">
    <property type="term" value="F:diguanylate cyclase activity"/>
    <property type="evidence" value="ECO:0007669"/>
    <property type="project" value="UniProtKB-EC"/>
</dbReference>
<dbReference type="CDD" id="cd01949">
    <property type="entry name" value="GGDEF"/>
    <property type="match status" value="1"/>
</dbReference>
<organism evidence="6 7">
    <name type="scientific">Microbaculum marinum</name>
    <dbReference type="NCBI Taxonomy" id="1764581"/>
    <lineage>
        <taxon>Bacteria</taxon>
        <taxon>Pseudomonadati</taxon>
        <taxon>Pseudomonadota</taxon>
        <taxon>Alphaproteobacteria</taxon>
        <taxon>Hyphomicrobiales</taxon>
        <taxon>Tepidamorphaceae</taxon>
        <taxon>Microbaculum</taxon>
    </lineage>
</organism>
<dbReference type="EC" id="2.7.7.65" evidence="1"/>
<dbReference type="AlphaFoldDB" id="A0AAW9RVH8"/>
<evidence type="ECO:0000256" key="2">
    <source>
        <dbReference type="ARBA" id="ARBA00034247"/>
    </source>
</evidence>
<reference evidence="6 7" key="1">
    <citation type="submission" date="2024-02" db="EMBL/GenBank/DDBJ databases">
        <title>Genome analysis and characterization of Microbaculum marinisediminis sp. nov., isolated from marine sediment.</title>
        <authorList>
            <person name="Du Z.-J."/>
            <person name="Ye Y.-Q."/>
            <person name="Zhang Z.-R."/>
            <person name="Yuan S.-M."/>
            <person name="Zhang X.-Y."/>
        </authorList>
    </citation>
    <scope>NUCLEOTIDE SEQUENCE [LARGE SCALE GENOMIC DNA]</scope>
    <source>
        <strain evidence="6 7">SDUM1044001</strain>
    </source>
</reference>
<dbReference type="Pfam" id="PF20973">
    <property type="entry name" value="VUPS"/>
    <property type="match status" value="1"/>
</dbReference>
<protein>
    <recommendedName>
        <fullName evidence="1">diguanylate cyclase</fullName>
        <ecNumber evidence="1">2.7.7.65</ecNumber>
    </recommendedName>
</protein>
<proteinExistence type="predicted"/>
<dbReference type="NCBIfam" id="TIGR00254">
    <property type="entry name" value="GGDEF"/>
    <property type="match status" value="1"/>
</dbReference>
<dbReference type="PANTHER" id="PTHR45138:SF9">
    <property type="entry name" value="DIGUANYLATE CYCLASE DGCM-RELATED"/>
    <property type="match status" value="1"/>
</dbReference>
<dbReference type="GO" id="GO:0043709">
    <property type="term" value="P:cell adhesion involved in single-species biofilm formation"/>
    <property type="evidence" value="ECO:0007669"/>
    <property type="project" value="TreeGrafter"/>
</dbReference>
<evidence type="ECO:0000259" key="5">
    <source>
        <dbReference type="PROSITE" id="PS50887"/>
    </source>
</evidence>
<dbReference type="InterPro" id="IPR048533">
    <property type="entry name" value="VUPS"/>
</dbReference>
<dbReference type="InterPro" id="IPR000160">
    <property type="entry name" value="GGDEF_dom"/>
</dbReference>
<dbReference type="GO" id="GO:0005886">
    <property type="term" value="C:plasma membrane"/>
    <property type="evidence" value="ECO:0007669"/>
    <property type="project" value="TreeGrafter"/>
</dbReference>
<keyword evidence="6" id="KW-0808">Transferase</keyword>
<feature type="transmembrane region" description="Helical" evidence="4">
    <location>
        <begin position="6"/>
        <end position="26"/>
    </location>
</feature>
<sequence length="431" mass="47406">MAIADLGLLLLQLALYFMVMATLFGLRHRYGIGIFFCALGAMHFLETYLAATFYVAVPPGIVVSPGSTILFSGKIMLLLLVYIREDAVAVRQPIYGLFMGNILTIGLVALLRANVIVPTAGPAPDFLFMDQMGTLMIWGTLLLLADGILIILVYEQLGRWYRGSMLARLAASGVIVLTFDQLMFWPVLHLVAEVPVDTFLGGWVAKATTACICAVLVTAYLRYFEPRVFDGFAHPRLLDVFDALTYRQRYEELLQRTGRDGLTGVSDRGQMESEAENMIMGSIKRGMPVSVLLIDIDDFKRVNDEFGHLVGDAVLRSLAQMLTHSLRDSDRIYRFGGDEFVVVSNNLAADGARSLADRLHWQTATLRNPDLREPLTISIGLATSPQDGTNFISLLSAADKRLYSAKTTGRNRVVGTDGEPGDDAAGLVRQT</sequence>
<feature type="transmembrane region" description="Helical" evidence="4">
    <location>
        <begin position="61"/>
        <end position="82"/>
    </location>
</feature>
<dbReference type="Pfam" id="PF00990">
    <property type="entry name" value="GGDEF"/>
    <property type="match status" value="1"/>
</dbReference>
<feature type="transmembrane region" description="Helical" evidence="4">
    <location>
        <begin position="94"/>
        <end position="115"/>
    </location>
</feature>
<comment type="caution">
    <text evidence="6">The sequence shown here is derived from an EMBL/GenBank/DDBJ whole genome shotgun (WGS) entry which is preliminary data.</text>
</comment>
<dbReference type="SUPFAM" id="SSF55073">
    <property type="entry name" value="Nucleotide cyclase"/>
    <property type="match status" value="1"/>
</dbReference>
<dbReference type="InterPro" id="IPR043128">
    <property type="entry name" value="Rev_trsase/Diguanyl_cyclase"/>
</dbReference>
<feature type="transmembrane region" description="Helical" evidence="4">
    <location>
        <begin position="33"/>
        <end position="55"/>
    </location>
</feature>